<dbReference type="Pfam" id="PF00644">
    <property type="entry name" value="PARP"/>
    <property type="match status" value="1"/>
</dbReference>
<dbReference type="EC" id="2.4.2.-" evidence="1"/>
<organism evidence="5 6">
    <name type="scientific">Durusdinium trenchii</name>
    <dbReference type="NCBI Taxonomy" id="1381693"/>
    <lineage>
        <taxon>Eukaryota</taxon>
        <taxon>Sar</taxon>
        <taxon>Alveolata</taxon>
        <taxon>Dinophyceae</taxon>
        <taxon>Suessiales</taxon>
        <taxon>Symbiodiniaceae</taxon>
        <taxon>Durusdinium</taxon>
    </lineage>
</organism>
<accession>A0ABP0JC00</accession>
<sequence>MECFDGMNKKLTSCVFNRPETVQESWPLCARRTHTWPVESKESLDGRMQACSRGEDLSEDDLPKGPELCDMGSCKSMEELRTENANFKMLYDAQQQLIATLQAQLRVQEIDLDSMKQVNTWQEKALASLKDQVHTPSDDENRRLEDETKDSEQVETKSLEKLKSKLAKMSAESTLYREQADAQAMAALATSVRAGWKAACILPHESTLPSQTSVCPADRAEFSFVEWLFTRSLVRHRQARDPSLWCPTPRVKVRQVEKVENRTFLKRYAQRREELLEERAGHNCEALRDIKTFIGQSLQNRRSIEEVCRCSDTGVNLNEVLLFHGSPNGKINGILNGGFDPRYAGLGTGAMFGQGSYFAHNASKCFRYAGDSTTDPGGLRQSVLVVRALLGNPHYQQHMCPDRRMPPANTHSVVALTKAEGGCVDHREYVLYEKAAILPLYLIEFQHLPDCGCLMCCV</sequence>
<dbReference type="PANTHER" id="PTHR45740:SF2">
    <property type="entry name" value="POLY [ADP-RIBOSE] POLYMERASE"/>
    <property type="match status" value="1"/>
</dbReference>
<dbReference type="SUPFAM" id="SSF56399">
    <property type="entry name" value="ADP-ribosylation"/>
    <property type="match status" value="1"/>
</dbReference>
<proteinExistence type="predicted"/>
<dbReference type="InterPro" id="IPR012317">
    <property type="entry name" value="Poly(ADP-ribose)pol_cat_dom"/>
</dbReference>
<gene>
    <name evidence="5" type="ORF">SCF082_LOCUS11311</name>
</gene>
<dbReference type="Gene3D" id="3.90.228.10">
    <property type="match status" value="1"/>
</dbReference>
<feature type="compositionally biased region" description="Basic and acidic residues" evidence="3">
    <location>
        <begin position="131"/>
        <end position="157"/>
    </location>
</feature>
<comment type="caution">
    <text evidence="5">The sequence shown here is derived from an EMBL/GenBank/DDBJ whole genome shotgun (WGS) entry which is preliminary data.</text>
</comment>
<protein>
    <recommendedName>
        <fullName evidence="1">Poly [ADP-ribose] polymerase</fullName>
        <shortName evidence="1">PARP</shortName>
        <ecNumber evidence="1">2.4.2.-</ecNumber>
    </recommendedName>
</protein>
<dbReference type="InterPro" id="IPR051712">
    <property type="entry name" value="ARTD-AVP"/>
</dbReference>
<evidence type="ECO:0000256" key="2">
    <source>
        <dbReference type="SAM" id="Coils"/>
    </source>
</evidence>
<evidence type="ECO:0000313" key="6">
    <source>
        <dbReference type="Proteomes" id="UP001642464"/>
    </source>
</evidence>
<evidence type="ECO:0000313" key="5">
    <source>
        <dbReference type="EMBL" id="CAK9011937.1"/>
    </source>
</evidence>
<keyword evidence="2" id="KW-0175">Coiled coil</keyword>
<dbReference type="PANTHER" id="PTHR45740">
    <property type="entry name" value="POLY [ADP-RIBOSE] POLYMERASE"/>
    <property type="match status" value="1"/>
</dbReference>
<name>A0ABP0JC00_9DINO</name>
<dbReference type="PROSITE" id="PS51059">
    <property type="entry name" value="PARP_CATALYTIC"/>
    <property type="match status" value="1"/>
</dbReference>
<feature type="region of interest" description="Disordered" evidence="3">
    <location>
        <begin position="129"/>
        <end position="157"/>
    </location>
</feature>
<feature type="coiled-coil region" evidence="2">
    <location>
        <begin position="77"/>
        <end position="118"/>
    </location>
</feature>
<keyword evidence="1" id="KW-0808">Transferase</keyword>
<evidence type="ECO:0000259" key="4">
    <source>
        <dbReference type="PROSITE" id="PS51059"/>
    </source>
</evidence>
<dbReference type="EMBL" id="CAXAMM010006681">
    <property type="protein sequence ID" value="CAK9011937.1"/>
    <property type="molecule type" value="Genomic_DNA"/>
</dbReference>
<keyword evidence="1" id="KW-0520">NAD</keyword>
<reference evidence="5 6" key="1">
    <citation type="submission" date="2024-02" db="EMBL/GenBank/DDBJ databases">
        <authorList>
            <person name="Chen Y."/>
            <person name="Shah S."/>
            <person name="Dougan E. K."/>
            <person name="Thang M."/>
            <person name="Chan C."/>
        </authorList>
    </citation>
    <scope>NUCLEOTIDE SEQUENCE [LARGE SCALE GENOMIC DNA]</scope>
</reference>
<evidence type="ECO:0000256" key="1">
    <source>
        <dbReference type="RuleBase" id="RU362114"/>
    </source>
</evidence>
<keyword evidence="6" id="KW-1185">Reference proteome</keyword>
<feature type="domain" description="PARP catalytic" evidence="4">
    <location>
        <begin position="200"/>
        <end position="454"/>
    </location>
</feature>
<keyword evidence="1" id="KW-0328">Glycosyltransferase</keyword>
<evidence type="ECO:0000256" key="3">
    <source>
        <dbReference type="SAM" id="MobiDB-lite"/>
    </source>
</evidence>
<dbReference type="Proteomes" id="UP001642464">
    <property type="component" value="Unassembled WGS sequence"/>
</dbReference>